<accession>A0A7G6YBL3</accession>
<name>A0A7G6YBL3_9MICO</name>
<dbReference type="AlphaFoldDB" id="A0A7G6YBL3"/>
<dbReference type="EMBL" id="CP043641">
    <property type="protein sequence ID" value="QNE35878.1"/>
    <property type="molecule type" value="Genomic_DNA"/>
</dbReference>
<reference evidence="2" key="1">
    <citation type="submission" date="2019-09" db="EMBL/GenBank/DDBJ databases">
        <title>Antimicrobial potential of Antarctic Bacteria.</title>
        <authorList>
            <person name="Benaud N."/>
            <person name="Edwards R.J."/>
            <person name="Ferrari B.C."/>
        </authorList>
    </citation>
    <scope>NUCLEOTIDE SEQUENCE [LARGE SCALE GENOMIC DNA]</scope>
    <source>
        <strain evidence="2">INR9</strain>
    </source>
</reference>
<dbReference type="RefSeq" id="WP_185275345.1">
    <property type="nucleotide sequence ID" value="NZ_CP043641.1"/>
</dbReference>
<organism evidence="1 2">
    <name type="scientific">Leifsonia shinshuensis</name>
    <dbReference type="NCBI Taxonomy" id="150026"/>
    <lineage>
        <taxon>Bacteria</taxon>
        <taxon>Bacillati</taxon>
        <taxon>Actinomycetota</taxon>
        <taxon>Actinomycetes</taxon>
        <taxon>Micrococcales</taxon>
        <taxon>Microbacteriaceae</taxon>
        <taxon>Leifsonia</taxon>
    </lineage>
</organism>
<sequence>MYFRSQAEASALEPIAVRWISELERQLPLGYFDFHLDTVFVGRTVTEEIGCVAVTVPGVRLWVLPLEFALTDSQTPYVDELLSLRDRLMEQRAET</sequence>
<evidence type="ECO:0000313" key="2">
    <source>
        <dbReference type="Proteomes" id="UP000515511"/>
    </source>
</evidence>
<dbReference type="KEGG" id="lse:F1C12_12570"/>
<dbReference type="Proteomes" id="UP000515511">
    <property type="component" value="Chromosome"/>
</dbReference>
<gene>
    <name evidence="1" type="ORF">F1C12_12570</name>
</gene>
<proteinExistence type="predicted"/>
<evidence type="ECO:0000313" key="1">
    <source>
        <dbReference type="EMBL" id="QNE35878.1"/>
    </source>
</evidence>
<protein>
    <submittedName>
        <fullName evidence="1">Uncharacterized protein</fullName>
    </submittedName>
</protein>